<dbReference type="InterPro" id="IPR016130">
    <property type="entry name" value="Tyr_Pase_AS"/>
</dbReference>
<feature type="compositionally biased region" description="Basic and acidic residues" evidence="3">
    <location>
        <begin position="286"/>
        <end position="318"/>
    </location>
</feature>
<dbReference type="CDD" id="cd14497">
    <property type="entry name" value="PTP_PTEN-like"/>
    <property type="match status" value="1"/>
</dbReference>
<feature type="region of interest" description="Disordered" evidence="3">
    <location>
        <begin position="255"/>
        <end position="321"/>
    </location>
</feature>
<feature type="compositionally biased region" description="Low complexity" evidence="3">
    <location>
        <begin position="428"/>
        <end position="448"/>
    </location>
</feature>
<evidence type="ECO:0000256" key="3">
    <source>
        <dbReference type="SAM" id="MobiDB-lite"/>
    </source>
</evidence>
<name>A0ABR1FDX4_9ASCO</name>
<dbReference type="Proteomes" id="UP001498771">
    <property type="component" value="Unassembled WGS sequence"/>
</dbReference>
<dbReference type="InterPro" id="IPR000340">
    <property type="entry name" value="Dual-sp_phosphatase_cat-dom"/>
</dbReference>
<dbReference type="InterPro" id="IPR029021">
    <property type="entry name" value="Prot-tyrosine_phosphatase-like"/>
</dbReference>
<comment type="caution">
    <text evidence="6">The sequence shown here is derived from an EMBL/GenBank/DDBJ whole genome shotgun (WGS) entry which is preliminary data.</text>
</comment>
<dbReference type="GeneID" id="90040547"/>
<dbReference type="RefSeq" id="XP_064771063.1">
    <property type="nucleotide sequence ID" value="XM_064915035.1"/>
</dbReference>
<evidence type="ECO:0000259" key="5">
    <source>
        <dbReference type="PROSITE" id="PS51181"/>
    </source>
</evidence>
<proteinExistence type="predicted"/>
<dbReference type="EMBL" id="JBBJBU010000001">
    <property type="protein sequence ID" value="KAK7208030.1"/>
    <property type="molecule type" value="Genomic_DNA"/>
</dbReference>
<dbReference type="InterPro" id="IPR029023">
    <property type="entry name" value="Tensin_phosphatase"/>
</dbReference>
<dbReference type="InterPro" id="IPR051281">
    <property type="entry name" value="Dual-spec_lipid-protein_phosph"/>
</dbReference>
<dbReference type="EC" id="3.1.3.67" evidence="1"/>
<dbReference type="InterPro" id="IPR000387">
    <property type="entry name" value="Tyr_Pase_dom"/>
</dbReference>
<feature type="domain" description="Tyrosine specific protein phosphatases" evidence="4">
    <location>
        <begin position="106"/>
        <end position="162"/>
    </location>
</feature>
<dbReference type="PROSITE" id="PS51181">
    <property type="entry name" value="PPASE_TENSIN"/>
    <property type="match status" value="1"/>
</dbReference>
<keyword evidence="7" id="KW-1185">Reference proteome</keyword>
<evidence type="ECO:0000313" key="7">
    <source>
        <dbReference type="Proteomes" id="UP001498771"/>
    </source>
</evidence>
<evidence type="ECO:0000259" key="4">
    <source>
        <dbReference type="PROSITE" id="PS50056"/>
    </source>
</evidence>
<protein>
    <recommendedName>
        <fullName evidence="1">phosphatidylinositol-3,4,5-trisphosphate 3-phosphatase</fullName>
        <ecNumber evidence="1">3.1.3.67</ecNumber>
    </recommendedName>
</protein>
<dbReference type="PANTHER" id="PTHR12305">
    <property type="entry name" value="PHOSPHATASE WITH HOMOLOGY TO TENSIN"/>
    <property type="match status" value="1"/>
</dbReference>
<dbReference type="PANTHER" id="PTHR12305:SF81">
    <property type="entry name" value="PHOSPHATIDYLINOSITOL 3,4,5-TRISPHOSPHATE 3-PHOSPHATASE AND DUAL-SPECIFICITY PROTEIN PHOSPHATASE PTEN"/>
    <property type="match status" value="1"/>
</dbReference>
<gene>
    <name evidence="6" type="ORF">BZA70DRAFT_33154</name>
</gene>
<evidence type="ECO:0000256" key="1">
    <source>
        <dbReference type="ARBA" id="ARBA00013015"/>
    </source>
</evidence>
<reference evidence="6 7" key="1">
    <citation type="submission" date="2024-03" db="EMBL/GenBank/DDBJ databases">
        <title>Genome-scale model development and genomic sequencing of the oleaginous clade Lipomyces.</title>
        <authorList>
            <consortium name="Lawrence Berkeley National Laboratory"/>
            <person name="Czajka J.J."/>
            <person name="Han Y."/>
            <person name="Kim J."/>
            <person name="Mondo S.J."/>
            <person name="Hofstad B.A."/>
            <person name="Robles A."/>
            <person name="Haridas S."/>
            <person name="Riley R."/>
            <person name="LaButti K."/>
            <person name="Pangilinan J."/>
            <person name="Andreopoulos W."/>
            <person name="Lipzen A."/>
            <person name="Yan J."/>
            <person name="Wang M."/>
            <person name="Ng V."/>
            <person name="Grigoriev I.V."/>
            <person name="Spatafora J.W."/>
            <person name="Magnuson J.K."/>
            <person name="Baker S.E."/>
            <person name="Pomraning K.R."/>
        </authorList>
    </citation>
    <scope>NUCLEOTIDE SEQUENCE [LARGE SCALE GENOMIC DNA]</scope>
    <source>
        <strain evidence="6 7">Phaff 52-87</strain>
    </source>
</reference>
<organism evidence="6 7">
    <name type="scientific">Myxozyma melibiosi</name>
    <dbReference type="NCBI Taxonomy" id="54550"/>
    <lineage>
        <taxon>Eukaryota</taxon>
        <taxon>Fungi</taxon>
        <taxon>Dikarya</taxon>
        <taxon>Ascomycota</taxon>
        <taxon>Saccharomycotina</taxon>
        <taxon>Lipomycetes</taxon>
        <taxon>Lipomycetales</taxon>
        <taxon>Lipomycetaceae</taxon>
        <taxon>Myxozyma</taxon>
    </lineage>
</organism>
<keyword evidence="2" id="KW-0378">Hydrolase</keyword>
<evidence type="ECO:0000313" key="6">
    <source>
        <dbReference type="EMBL" id="KAK7208030.1"/>
    </source>
</evidence>
<sequence length="458" mass="51473">MAEFFRSAIASPRSRHYDPVADTYLDLAYLDNNIIVCSMPTAEFPKILYRNSLSDLRKLLSLKHGSHWHVWEFRAEGAGYDDSEFFNRVSHFPFPDHNPPPFAMLPSVISSIHKFLSQNPENVAVLHCKAGKGRSGTIFCAYMIAQHRWTAQNALAHFTARRMRSGFGEGVSILSQRRWISYVETWSRDPNREYRELPAVITEVRILNPVKGIEVRICGFKEHGKKIATLYEFGSDDSVQSRELKGVDGNHRGRIWFGGDEVEEDSAAEAKDENQARDSTSSGAESPEHSDIEDQRHDSKPELSEADDSAKRIQKTESGRQPADFITGTEVILRPRADIHVTADVNISVEKKLYGPAGLSFLSSTAYTWFNLFFEGDHDTGGTFSIKWEDMDGFKGTKKRGGKIFDRIEVDWVIWHPMEFMSGDTARRSSVPSSSAESAASEGGISTSDKPDIIPKDN</sequence>
<feature type="domain" description="Phosphatase tensin-type" evidence="5">
    <location>
        <begin position="16"/>
        <end position="190"/>
    </location>
</feature>
<dbReference type="PROSITE" id="PS00383">
    <property type="entry name" value="TYR_PHOSPHATASE_1"/>
    <property type="match status" value="1"/>
</dbReference>
<dbReference type="Gene3D" id="3.90.190.10">
    <property type="entry name" value="Protein tyrosine phosphatase superfamily"/>
    <property type="match status" value="1"/>
</dbReference>
<dbReference type="SUPFAM" id="SSF52799">
    <property type="entry name" value="(Phosphotyrosine protein) phosphatases II"/>
    <property type="match status" value="1"/>
</dbReference>
<dbReference type="PROSITE" id="PS50056">
    <property type="entry name" value="TYR_PHOSPHATASE_2"/>
    <property type="match status" value="1"/>
</dbReference>
<feature type="region of interest" description="Disordered" evidence="3">
    <location>
        <begin position="424"/>
        <end position="458"/>
    </location>
</feature>
<feature type="compositionally biased region" description="Basic and acidic residues" evidence="3">
    <location>
        <begin position="449"/>
        <end position="458"/>
    </location>
</feature>
<accession>A0ABR1FDX4</accession>
<dbReference type="Pfam" id="PF00782">
    <property type="entry name" value="DSPc"/>
    <property type="match status" value="1"/>
</dbReference>
<evidence type="ECO:0000256" key="2">
    <source>
        <dbReference type="ARBA" id="ARBA00022801"/>
    </source>
</evidence>